<dbReference type="Proteomes" id="UP000238338">
    <property type="component" value="Unassembled WGS sequence"/>
</dbReference>
<evidence type="ECO:0000256" key="3">
    <source>
        <dbReference type="ARBA" id="ARBA00009337"/>
    </source>
</evidence>
<reference evidence="14 15" key="1">
    <citation type="submission" date="2018-02" db="EMBL/GenBank/DDBJ databases">
        <title>Genomic Encyclopedia of Archaeal and Bacterial Type Strains, Phase II (KMG-II): from individual species to whole genera.</title>
        <authorList>
            <person name="Goeker M."/>
        </authorList>
    </citation>
    <scope>NUCLEOTIDE SEQUENCE [LARGE SCALE GENOMIC DNA]</scope>
    <source>
        <strain evidence="14 15">DSM 18921</strain>
    </source>
</reference>
<dbReference type="AlphaFoldDB" id="A0A2S8S8U6"/>
<keyword evidence="10 12" id="KW-1133">Transmembrane helix</keyword>
<dbReference type="NCBIfam" id="NF003959">
    <property type="entry name" value="PRK05454.2-2"/>
    <property type="match status" value="1"/>
</dbReference>
<keyword evidence="8 14" id="KW-0808">Transferase</keyword>
<evidence type="ECO:0000256" key="2">
    <source>
        <dbReference type="ARBA" id="ARBA00005001"/>
    </source>
</evidence>
<keyword evidence="5" id="KW-1003">Cell membrane</keyword>
<evidence type="ECO:0000256" key="10">
    <source>
        <dbReference type="ARBA" id="ARBA00022989"/>
    </source>
</evidence>
<keyword evidence="7" id="KW-0328">Glycosyltransferase</keyword>
<dbReference type="EMBL" id="PVEP01000003">
    <property type="protein sequence ID" value="PQV57203.1"/>
    <property type="molecule type" value="Genomic_DNA"/>
</dbReference>
<keyword evidence="15" id="KW-1185">Reference proteome</keyword>
<keyword evidence="6" id="KW-0997">Cell inner membrane</keyword>
<organism evidence="14 15">
    <name type="scientific">Albidovulum denitrificans</name>
    <dbReference type="NCBI Taxonomy" id="404881"/>
    <lineage>
        <taxon>Bacteria</taxon>
        <taxon>Pseudomonadati</taxon>
        <taxon>Pseudomonadota</taxon>
        <taxon>Alphaproteobacteria</taxon>
        <taxon>Rhodobacterales</taxon>
        <taxon>Paracoccaceae</taxon>
        <taxon>Albidovulum</taxon>
    </lineage>
</organism>
<evidence type="ECO:0000256" key="11">
    <source>
        <dbReference type="ARBA" id="ARBA00023136"/>
    </source>
</evidence>
<dbReference type="PANTHER" id="PTHR43867">
    <property type="entry name" value="CELLULOSE SYNTHASE CATALYTIC SUBUNIT A [UDP-FORMING]"/>
    <property type="match status" value="1"/>
</dbReference>
<evidence type="ECO:0000313" key="15">
    <source>
        <dbReference type="Proteomes" id="UP000238338"/>
    </source>
</evidence>
<dbReference type="GO" id="GO:0005886">
    <property type="term" value="C:plasma membrane"/>
    <property type="evidence" value="ECO:0007669"/>
    <property type="project" value="UniProtKB-SubCell"/>
</dbReference>
<keyword evidence="11 12" id="KW-0472">Membrane</keyword>
<evidence type="ECO:0000256" key="8">
    <source>
        <dbReference type="ARBA" id="ARBA00022679"/>
    </source>
</evidence>
<sequence>MGSRSRLIALRSVAVLLPVLAGSGAAALFLQYSSAAGLTVYAYLSAALLALSTAWLAWGAGLSLIGLWPARRATVAAQPIRGKTALLMPVCNEDPAATFARVAAMMEALHDAPARIDFAILSDSSRPEVIAGEAYWFNRLMAETGGEGRLFYRRRSQNTGRKAGNIADFFRRSGGAYDFALILDADSLMEAESILEMIRRMEAEPRLGLLQTLPVVVRAQSIFGRAMQFAAGFYSPVFARGLARLQGAAGPFWGHNAIVRTAAWAGSCGLPELDGPPPFGGHILSHDIVEAALLARAGWIVRLDPDLGGSYEEGPENLIEHAKRDRRWCQGNLQHSRVIGAAGLPGWSRMSLGLGIMAYIAPVFWGGFLISSLLDRANLPPPDYFPDPHQFFPVFPSDETAKAIGLAIGIVGLLIMPKLLIVIEAAMGGRLRQFGRPASVVLSSVLDLALSSVIAPILMAFQTRSVLQVLRGADGGWPANRRGEARLTLMEAFEACHFMVTVGLLGLVASWYWIPALLPWLLPVLGPMILSPVLIAWTSRSAAGSAVFGMPEERALPPILARHDAILARWGQTSGAALGTGAQPGRGTADA</sequence>
<evidence type="ECO:0000256" key="12">
    <source>
        <dbReference type="SAM" id="Phobius"/>
    </source>
</evidence>
<accession>A0A2S8S8U6</accession>
<name>A0A2S8S8U6_9RHOB</name>
<comment type="similarity">
    <text evidence="3">Belongs to the glycosyltransferase 2 family. OpgH subfamily.</text>
</comment>
<feature type="transmembrane region" description="Helical" evidence="12">
    <location>
        <begin position="45"/>
        <end position="68"/>
    </location>
</feature>
<comment type="subcellular location">
    <subcellularLocation>
        <location evidence="1">Cell inner membrane</location>
        <topology evidence="1">Multi-pass membrane protein</topology>
    </subcellularLocation>
</comment>
<keyword evidence="9 12" id="KW-0812">Transmembrane</keyword>
<feature type="transmembrane region" description="Helical" evidence="12">
    <location>
        <begin position="520"/>
        <end position="538"/>
    </location>
</feature>
<dbReference type="InterPro" id="IPR050321">
    <property type="entry name" value="Glycosyltr_2/OpgH_subfam"/>
</dbReference>
<evidence type="ECO:0000259" key="13">
    <source>
        <dbReference type="Pfam" id="PF13632"/>
    </source>
</evidence>
<gene>
    <name evidence="14" type="ORF">LX70_02064</name>
</gene>
<dbReference type="OrthoDB" id="9775281at2"/>
<comment type="pathway">
    <text evidence="2">Glycan metabolism; osmoregulated periplasmic glucan (OPG) biosynthesis.</text>
</comment>
<dbReference type="Pfam" id="PF13632">
    <property type="entry name" value="Glyco_trans_2_3"/>
    <property type="match status" value="1"/>
</dbReference>
<evidence type="ECO:0000256" key="7">
    <source>
        <dbReference type="ARBA" id="ARBA00022676"/>
    </source>
</evidence>
<feature type="transmembrane region" description="Helical" evidence="12">
    <location>
        <begin position="352"/>
        <end position="374"/>
    </location>
</feature>
<protein>
    <recommendedName>
        <fullName evidence="4">Glucans biosynthesis glucosyltransferase H</fullName>
    </recommendedName>
</protein>
<dbReference type="GO" id="GO:0016758">
    <property type="term" value="F:hexosyltransferase activity"/>
    <property type="evidence" value="ECO:0007669"/>
    <property type="project" value="TreeGrafter"/>
</dbReference>
<feature type="transmembrane region" description="Helical" evidence="12">
    <location>
        <begin position="403"/>
        <end position="423"/>
    </location>
</feature>
<dbReference type="PANTHER" id="PTHR43867:SF5">
    <property type="entry name" value="GLUCANS BIOSYNTHESIS GLUCOSYLTRANSFERASE H"/>
    <property type="match status" value="1"/>
</dbReference>
<dbReference type="NCBIfam" id="NF003962">
    <property type="entry name" value="PRK05454.2-5"/>
    <property type="match status" value="1"/>
</dbReference>
<proteinExistence type="inferred from homology"/>
<feature type="transmembrane region" description="Helical" evidence="12">
    <location>
        <begin position="492"/>
        <end position="514"/>
    </location>
</feature>
<dbReference type="RefSeq" id="WP_105514669.1">
    <property type="nucleotide sequence ID" value="NZ_PVEP01000003.1"/>
</dbReference>
<dbReference type="InterPro" id="IPR029044">
    <property type="entry name" value="Nucleotide-diphossugar_trans"/>
</dbReference>
<evidence type="ECO:0000256" key="6">
    <source>
        <dbReference type="ARBA" id="ARBA00022519"/>
    </source>
</evidence>
<evidence type="ECO:0000313" key="14">
    <source>
        <dbReference type="EMBL" id="PQV57203.1"/>
    </source>
</evidence>
<evidence type="ECO:0000256" key="1">
    <source>
        <dbReference type="ARBA" id="ARBA00004429"/>
    </source>
</evidence>
<feature type="domain" description="Glycosyltransferase 2-like" evidence="13">
    <location>
        <begin position="181"/>
        <end position="372"/>
    </location>
</feature>
<evidence type="ECO:0000256" key="9">
    <source>
        <dbReference type="ARBA" id="ARBA00022692"/>
    </source>
</evidence>
<evidence type="ECO:0000256" key="5">
    <source>
        <dbReference type="ARBA" id="ARBA00022475"/>
    </source>
</evidence>
<dbReference type="InterPro" id="IPR001173">
    <property type="entry name" value="Glyco_trans_2-like"/>
</dbReference>
<dbReference type="NCBIfam" id="NF003958">
    <property type="entry name" value="PRK05454.2-1"/>
    <property type="match status" value="1"/>
</dbReference>
<evidence type="ECO:0000256" key="4">
    <source>
        <dbReference type="ARBA" id="ARBA00020585"/>
    </source>
</evidence>
<dbReference type="SUPFAM" id="SSF53448">
    <property type="entry name" value="Nucleotide-diphospho-sugar transferases"/>
    <property type="match status" value="1"/>
</dbReference>
<comment type="caution">
    <text evidence="14">The sequence shown here is derived from an EMBL/GenBank/DDBJ whole genome shotgun (WGS) entry which is preliminary data.</text>
</comment>
<dbReference type="Gene3D" id="3.90.550.10">
    <property type="entry name" value="Spore Coat Polysaccharide Biosynthesis Protein SpsA, Chain A"/>
    <property type="match status" value="1"/>
</dbReference>